<protein>
    <submittedName>
        <fullName evidence="4">Hydantoinase/oxoprolinase family protein</fullName>
    </submittedName>
</protein>
<dbReference type="RefSeq" id="WP_340359228.1">
    <property type="nucleotide sequence ID" value="NZ_JBBKZU010000011.1"/>
</dbReference>
<dbReference type="InterPro" id="IPR043129">
    <property type="entry name" value="ATPase_NBD"/>
</dbReference>
<evidence type="ECO:0000313" key="4">
    <source>
        <dbReference type="EMBL" id="MEJ8813995.1"/>
    </source>
</evidence>
<dbReference type="Pfam" id="PF05378">
    <property type="entry name" value="Hydant_A_N"/>
    <property type="match status" value="1"/>
</dbReference>
<feature type="domain" description="Hydantoinase/oxoprolinase N-terminal" evidence="2">
    <location>
        <begin position="4"/>
        <end position="187"/>
    </location>
</feature>
<evidence type="ECO:0000259" key="3">
    <source>
        <dbReference type="Pfam" id="PF19278"/>
    </source>
</evidence>
<feature type="domain" description="Hydantoinase A/oxoprolinase" evidence="1">
    <location>
        <begin position="208"/>
        <end position="494"/>
    </location>
</feature>
<dbReference type="InterPro" id="IPR045079">
    <property type="entry name" value="Oxoprolinase-like"/>
</dbReference>
<evidence type="ECO:0000313" key="5">
    <source>
        <dbReference type="Proteomes" id="UP001365846"/>
    </source>
</evidence>
<feature type="domain" description="Acetophenone carboxylase-like C-terminal" evidence="3">
    <location>
        <begin position="511"/>
        <end position="680"/>
    </location>
</feature>
<gene>
    <name evidence="4" type="ORF">WKW77_23115</name>
</gene>
<dbReference type="EMBL" id="JBBKZU010000011">
    <property type="protein sequence ID" value="MEJ8813995.1"/>
    <property type="molecule type" value="Genomic_DNA"/>
</dbReference>
<evidence type="ECO:0000259" key="2">
    <source>
        <dbReference type="Pfam" id="PF05378"/>
    </source>
</evidence>
<sequence>MTYRLGVDAGGTFTDFVLADSKGSIHLFKATSTPEDGTRAIAEGFAQISEKLGIPMSDILGQTDLCVNGTTVGLNALIQHKGVKTGLICTAGHEDSLEIRLGHKEEGYRYDDAYPPARILVDRHLRVPVRERVLADGSVRTPLNEQDVREACEVFRREGVRAVAVSFLWSVANDQHERRAAQIVREMLPEAYVSVGIEVFPQMREYTRTSTAVVNAYLGPVLNTYVTRIDKFFQDNGTRVPVRYFQSNGGMASRGVMVSRAVNAINSGPASAPMAGRHVAQPLGFENFITVDMGGTSFDITLTHQGKTNVTKDNDFLRYRIGTPMIQVETLGAGGGSIGWIDSMGVLNVGPQSAGATPGPACYKRGGTLPTVTDANVALGYLNPESLLGGRLPIDAAASRGAIAMHVAEKLGITVEKAAYGIFSIVNNNMVNGIRRVSIERGYDPRDFALIGAGGATALHITALAREIGIRTVLVPKLASGLCAFGQILSDVKYNYMAAMPMRLDERADLARVEQRFIELERDGAAALNSEGISRDRIAFKRSIDMRYVGQVHECSVDIGDIAVGTVTIESIKAAFHRLHRQLFTYDEPDSLIEIVNIETTVLGKTDLLSPAQLPKGDQASEAIRTRRPMIFGADAAAISTAVYDGTRLGAGDVIDGPSVIEEPTTTIVVQPGWQARLDSTGCYVISAQE</sequence>
<reference evidence="4 5" key="1">
    <citation type="submission" date="2024-03" db="EMBL/GenBank/DDBJ databases">
        <title>Novel species of the genus Variovorax.</title>
        <authorList>
            <person name="Liu Q."/>
            <person name="Xin Y.-H."/>
        </authorList>
    </citation>
    <scope>NUCLEOTIDE SEQUENCE [LARGE SCALE GENOMIC DNA]</scope>
    <source>
        <strain evidence="4 5">KACC 18899</strain>
    </source>
</reference>
<dbReference type="PANTHER" id="PTHR11365:SF23">
    <property type="entry name" value="HYPOTHETICAL 5-OXOPROLINASE (EUROFUNG)-RELATED"/>
    <property type="match status" value="1"/>
</dbReference>
<dbReference type="Pfam" id="PF19278">
    <property type="entry name" value="Hydant_A_C"/>
    <property type="match status" value="1"/>
</dbReference>
<accession>A0ABU8VLZ3</accession>
<keyword evidence="5" id="KW-1185">Reference proteome</keyword>
<dbReference type="PANTHER" id="PTHR11365">
    <property type="entry name" value="5-OXOPROLINASE RELATED"/>
    <property type="match status" value="1"/>
</dbReference>
<dbReference type="InterPro" id="IPR008040">
    <property type="entry name" value="Hydant_A_N"/>
</dbReference>
<dbReference type="SUPFAM" id="SSF53067">
    <property type="entry name" value="Actin-like ATPase domain"/>
    <property type="match status" value="1"/>
</dbReference>
<organism evidence="4 5">
    <name type="scientific">Variovorax ureilyticus</name>
    <dbReference type="NCBI Taxonomy" id="1836198"/>
    <lineage>
        <taxon>Bacteria</taxon>
        <taxon>Pseudomonadati</taxon>
        <taxon>Pseudomonadota</taxon>
        <taxon>Betaproteobacteria</taxon>
        <taxon>Burkholderiales</taxon>
        <taxon>Comamonadaceae</taxon>
        <taxon>Variovorax</taxon>
    </lineage>
</organism>
<dbReference type="InterPro" id="IPR049517">
    <property type="entry name" value="ACX-like_C"/>
</dbReference>
<name>A0ABU8VLZ3_9BURK</name>
<dbReference type="Proteomes" id="UP001365846">
    <property type="component" value="Unassembled WGS sequence"/>
</dbReference>
<evidence type="ECO:0000259" key="1">
    <source>
        <dbReference type="Pfam" id="PF01968"/>
    </source>
</evidence>
<proteinExistence type="predicted"/>
<dbReference type="InterPro" id="IPR002821">
    <property type="entry name" value="Hydantoinase_A"/>
</dbReference>
<dbReference type="Pfam" id="PF01968">
    <property type="entry name" value="Hydantoinase_A"/>
    <property type="match status" value="1"/>
</dbReference>
<comment type="caution">
    <text evidence="4">The sequence shown here is derived from an EMBL/GenBank/DDBJ whole genome shotgun (WGS) entry which is preliminary data.</text>
</comment>